<dbReference type="SUPFAM" id="SSF56601">
    <property type="entry name" value="beta-lactamase/transpeptidase-like"/>
    <property type="match status" value="1"/>
</dbReference>
<dbReference type="MEROPS" id="S12.950"/>
<dbReference type="KEGG" id="bcv:Bcav_4066"/>
<name>C5C5U9_BEUC1</name>
<dbReference type="OrthoDB" id="9809635at2"/>
<evidence type="ECO:0000259" key="1">
    <source>
        <dbReference type="Pfam" id="PF00144"/>
    </source>
</evidence>
<accession>C5C5U9</accession>
<gene>
    <name evidence="2" type="ordered locus">Bcav_4066</name>
</gene>
<evidence type="ECO:0000313" key="3">
    <source>
        <dbReference type="Proteomes" id="UP000007962"/>
    </source>
</evidence>
<proteinExistence type="predicted"/>
<dbReference type="InterPro" id="IPR050789">
    <property type="entry name" value="Diverse_Enzym_Activities"/>
</dbReference>
<dbReference type="eggNOG" id="COG1680">
    <property type="taxonomic scope" value="Bacteria"/>
</dbReference>
<organism evidence="2 3">
    <name type="scientific">Beutenbergia cavernae (strain ATCC BAA-8 / DSM 12333 / CCUG 43141 / JCM 11478 / NBRC 16432 / NCIMB 13614 / HKI 0122)</name>
    <dbReference type="NCBI Taxonomy" id="471853"/>
    <lineage>
        <taxon>Bacteria</taxon>
        <taxon>Bacillati</taxon>
        <taxon>Actinomycetota</taxon>
        <taxon>Actinomycetes</taxon>
        <taxon>Micrococcales</taxon>
        <taxon>Beutenbergiaceae</taxon>
        <taxon>Beutenbergia</taxon>
    </lineage>
</organism>
<protein>
    <submittedName>
        <fullName evidence="2">Beta-lactamase</fullName>
    </submittedName>
</protein>
<feature type="domain" description="Beta-lactamase-related" evidence="1">
    <location>
        <begin position="10"/>
        <end position="365"/>
    </location>
</feature>
<dbReference type="STRING" id="471853.Bcav_4066"/>
<keyword evidence="3" id="KW-1185">Reference proteome</keyword>
<dbReference type="Pfam" id="PF00144">
    <property type="entry name" value="Beta-lactamase"/>
    <property type="match status" value="1"/>
</dbReference>
<dbReference type="PANTHER" id="PTHR43283:SF3">
    <property type="entry name" value="BETA-LACTAMASE FAMILY PROTEIN (AFU_ORTHOLOGUE AFUA_5G07500)"/>
    <property type="match status" value="1"/>
</dbReference>
<dbReference type="RefSeq" id="WP_015884544.1">
    <property type="nucleotide sequence ID" value="NC_012669.1"/>
</dbReference>
<dbReference type="EMBL" id="CP001618">
    <property type="protein sequence ID" value="ACQ82307.1"/>
    <property type="molecule type" value="Genomic_DNA"/>
</dbReference>
<dbReference type="Proteomes" id="UP000007962">
    <property type="component" value="Chromosome"/>
</dbReference>
<dbReference type="PANTHER" id="PTHR43283">
    <property type="entry name" value="BETA-LACTAMASE-RELATED"/>
    <property type="match status" value="1"/>
</dbReference>
<dbReference type="InterPro" id="IPR001466">
    <property type="entry name" value="Beta-lactam-related"/>
</dbReference>
<dbReference type="AlphaFoldDB" id="C5C5U9"/>
<dbReference type="Gene3D" id="3.40.710.10">
    <property type="entry name" value="DD-peptidase/beta-lactamase superfamily"/>
    <property type="match status" value="1"/>
</dbReference>
<dbReference type="HOGENOM" id="CLU_020027_11_2_11"/>
<sequence length="385" mass="40284">MTPDRAIEDALAPHVQGDDPPGLAWLVARGDDVRAGSIGTHEPVGGGGIARDTIFRISSVTKPVCAVVAMMLLDDGVLSLDDPVQEWLPELADRRVLAEPNGPLTATVPAHRPITVRDVLTFRLGTGMDFTGPFPGVVLEAMTASGLNVGPPAPAVNPEPAEWMRRFGELPLMVQPGERWLYHTSAEVLGVLLARAAGEPLPGLLAERLFDPLGMTSTAFDVPPERRGRFGPQWASNPGTGALERYDDADGQWSRPPAFPGAGDGLVSTVDDLYALADLLRGGGATARTGRLVSEESVRAMTTDYVGGVADAAGLIGWGFATGVQIADAPGGRPAGSYGWDGGMGSTWWIDPASGVVGILLTNRAWSTAGPSPVFDAFWGAVHAT</sequence>
<dbReference type="InterPro" id="IPR012338">
    <property type="entry name" value="Beta-lactam/transpept-like"/>
</dbReference>
<evidence type="ECO:0000313" key="2">
    <source>
        <dbReference type="EMBL" id="ACQ82307.1"/>
    </source>
</evidence>
<reference evidence="2 3" key="1">
    <citation type="journal article" date="2009" name="Stand. Genomic Sci.">
        <title>Complete genome sequence of Beutenbergia cavernae type strain (HKI 0122).</title>
        <authorList>
            <person name="Land M."/>
            <person name="Pukall R."/>
            <person name="Abt B."/>
            <person name="Goker M."/>
            <person name="Rohde M."/>
            <person name="Glavina Del Rio T."/>
            <person name="Tice H."/>
            <person name="Copeland A."/>
            <person name="Cheng J.F."/>
            <person name="Lucas S."/>
            <person name="Chen F."/>
            <person name="Nolan M."/>
            <person name="Bruce D."/>
            <person name="Goodwin L."/>
            <person name="Pitluck S."/>
            <person name="Ivanova N."/>
            <person name="Mavromatis K."/>
            <person name="Ovchinnikova G."/>
            <person name="Pati A."/>
            <person name="Chen A."/>
            <person name="Palaniappan K."/>
            <person name="Hauser L."/>
            <person name="Chang Y.J."/>
            <person name="Jefferies C.C."/>
            <person name="Saunders E."/>
            <person name="Brettin T."/>
            <person name="Detter J.C."/>
            <person name="Han C."/>
            <person name="Chain P."/>
            <person name="Bristow J."/>
            <person name="Eisen J.A."/>
            <person name="Markowitz V."/>
            <person name="Hugenholtz P."/>
            <person name="Kyrpides N.C."/>
            <person name="Klenk H.P."/>
            <person name="Lapidus A."/>
        </authorList>
    </citation>
    <scope>NUCLEOTIDE SEQUENCE [LARGE SCALE GENOMIC DNA]</scope>
    <source>
        <strain evidence="3">ATCC BAA-8 / DSM 12333 / NBRC 16432</strain>
    </source>
</reference>